<comment type="caution">
    <text evidence="2">The sequence shown here is derived from an EMBL/GenBank/DDBJ whole genome shotgun (WGS) entry which is preliminary data.</text>
</comment>
<feature type="transmembrane region" description="Helical" evidence="1">
    <location>
        <begin position="125"/>
        <end position="146"/>
    </location>
</feature>
<name>A0ABW8R9R3_9BACI</name>
<keyword evidence="3" id="KW-1185">Reference proteome</keyword>
<sequence>MIISLLQGIQYQNREIFTIEGAAAIVFYFAVYSFIGWLLENSYSFVTKRKFFKENFLFGPFKPMYGFAPVLLVYLIPPGTNWGILIFLCLFIPTLVEYVSGAMLQKLFNKQWWDYSETPMQLHGHICLPFSICWVFLSLICIKWVHPVIATMYGSIEPYWAWVWSAAGLYFLADLALTIRKHTLQNLTNGA</sequence>
<accession>A0ABW8R9R3</accession>
<feature type="transmembrane region" description="Helical" evidence="1">
    <location>
        <begin position="82"/>
        <end position="104"/>
    </location>
</feature>
<evidence type="ECO:0000313" key="3">
    <source>
        <dbReference type="Proteomes" id="UP001623041"/>
    </source>
</evidence>
<evidence type="ECO:0000256" key="1">
    <source>
        <dbReference type="SAM" id="Phobius"/>
    </source>
</evidence>
<dbReference type="Pfam" id="PF06541">
    <property type="entry name" value="ABC_trans_CmpB"/>
    <property type="match status" value="1"/>
</dbReference>
<evidence type="ECO:0000313" key="2">
    <source>
        <dbReference type="EMBL" id="MFK9090191.1"/>
    </source>
</evidence>
<feature type="transmembrane region" description="Helical" evidence="1">
    <location>
        <begin position="16"/>
        <end position="35"/>
    </location>
</feature>
<dbReference type="Proteomes" id="UP001623041">
    <property type="component" value="Unassembled WGS sequence"/>
</dbReference>
<reference evidence="2 3" key="1">
    <citation type="submission" date="2024-11" db="EMBL/GenBank/DDBJ databases">
        <authorList>
            <person name="Lucas J.A."/>
        </authorList>
    </citation>
    <scope>NUCLEOTIDE SEQUENCE [LARGE SCALE GENOMIC DNA]</scope>
    <source>
        <strain evidence="2 3">Z 5.4</strain>
    </source>
</reference>
<feature type="transmembrane region" description="Helical" evidence="1">
    <location>
        <begin position="56"/>
        <end position="76"/>
    </location>
</feature>
<dbReference type="EMBL" id="JBJHQH010000001">
    <property type="protein sequence ID" value="MFK9090191.1"/>
    <property type="molecule type" value="Genomic_DNA"/>
</dbReference>
<keyword evidence="1" id="KW-0472">Membrane</keyword>
<feature type="transmembrane region" description="Helical" evidence="1">
    <location>
        <begin position="158"/>
        <end position="177"/>
    </location>
</feature>
<proteinExistence type="predicted"/>
<gene>
    <name evidence="2" type="ORF">ACJEBI_01680</name>
</gene>
<dbReference type="RefSeq" id="WP_406578891.1">
    <property type="nucleotide sequence ID" value="NZ_JBJHQH010000001.1"/>
</dbReference>
<keyword evidence="1" id="KW-1133">Transmembrane helix</keyword>
<protein>
    <submittedName>
        <fullName evidence="2">ABC transporter permease</fullName>
    </submittedName>
</protein>
<organism evidence="2 3">
    <name type="scientific">Bacillus salipaludis</name>
    <dbReference type="NCBI Taxonomy" id="2547811"/>
    <lineage>
        <taxon>Bacteria</taxon>
        <taxon>Bacillati</taxon>
        <taxon>Bacillota</taxon>
        <taxon>Bacilli</taxon>
        <taxon>Bacillales</taxon>
        <taxon>Bacillaceae</taxon>
        <taxon>Bacillus</taxon>
    </lineage>
</organism>
<dbReference type="InterPro" id="IPR010540">
    <property type="entry name" value="CmpB_TMEM229"/>
</dbReference>
<keyword evidence="1" id="KW-0812">Transmembrane</keyword>